<proteinExistence type="inferred from homology"/>
<feature type="region of interest" description="Disordered" evidence="8">
    <location>
        <begin position="214"/>
        <end position="241"/>
    </location>
</feature>
<evidence type="ECO:0000256" key="5">
    <source>
        <dbReference type="ARBA" id="ARBA00023163"/>
    </source>
</evidence>
<evidence type="ECO:0000256" key="6">
    <source>
        <dbReference type="ARBA" id="ARBA00023187"/>
    </source>
</evidence>
<keyword evidence="6" id="KW-0508">mRNA splicing</keyword>
<protein>
    <recommendedName>
        <fullName evidence="9">Pinin/SDK/MemA protein domain-containing protein</fullName>
    </recommendedName>
</protein>
<dbReference type="EMBL" id="ULHB01000056">
    <property type="protein sequence ID" value="SYW79465.1"/>
    <property type="molecule type" value="Genomic_DNA"/>
</dbReference>
<keyword evidence="7" id="KW-0539">Nucleus</keyword>
<feature type="region of interest" description="Disordered" evidence="8">
    <location>
        <begin position="1"/>
        <end position="123"/>
    </location>
</feature>
<sequence length="302" mass="32863">MSQAGPSSPQAPTTKSPESPHDTLTSAKDPSQPAAEPCSTSSSQPPSQPEATGSTSTSAPISPRSPTRGPSSRRGTKRSPSVSPVPEESTTTSTSQPPHAVDAYPPTKRSRPPPEPTIKRRGQRLFGMLTSTLTQFKAESESTRSTTAAQRRAEIEARLATKLKQTDSVLSATERKKDLVWEARGIAEEIASGDAQRKTLRGLKRRMASFLFTPPTTSAVSGRRRGERLAPEIPTSTSAGGDAEGYALYFLPGKTLPEQEDKLNEQEDQVDEKIDKFDDGWDERRRQLLRRLEGVKEKNGKI</sequence>
<evidence type="ECO:0000256" key="8">
    <source>
        <dbReference type="SAM" id="MobiDB-lite"/>
    </source>
</evidence>
<dbReference type="GO" id="GO:0071013">
    <property type="term" value="C:catalytic step 2 spliceosome"/>
    <property type="evidence" value="ECO:0007669"/>
    <property type="project" value="TreeGrafter"/>
</dbReference>
<feature type="compositionally biased region" description="Polar residues" evidence="8">
    <location>
        <begin position="1"/>
        <end position="29"/>
    </location>
</feature>
<dbReference type="InterPro" id="IPR039853">
    <property type="entry name" value="Pinin"/>
</dbReference>
<reference evidence="12" key="2">
    <citation type="submission" date="2016-04" db="EMBL/GenBank/DDBJ databases">
        <authorList>
            <person name="Guldener U."/>
            <person name="Guldener U."/>
        </authorList>
    </citation>
    <scope>NUCLEOTIDE SEQUENCE [LARGE SCALE GENOMIC DNA]</scope>
    <source>
        <strain evidence="12">UB2112</strain>
    </source>
</reference>
<evidence type="ECO:0000313" key="11">
    <source>
        <dbReference type="EMBL" id="SYW79465.1"/>
    </source>
</evidence>
<organism evidence="10 12">
    <name type="scientific">Ustilago bromivora</name>
    <dbReference type="NCBI Taxonomy" id="307758"/>
    <lineage>
        <taxon>Eukaryota</taxon>
        <taxon>Fungi</taxon>
        <taxon>Dikarya</taxon>
        <taxon>Basidiomycota</taxon>
        <taxon>Ustilaginomycotina</taxon>
        <taxon>Ustilaginomycetes</taxon>
        <taxon>Ustilaginales</taxon>
        <taxon>Ustilaginaceae</taxon>
        <taxon>Ustilago</taxon>
    </lineage>
</organism>
<evidence type="ECO:0000256" key="7">
    <source>
        <dbReference type="ARBA" id="ARBA00023242"/>
    </source>
</evidence>
<dbReference type="PANTHER" id="PTHR12707:SF0">
    <property type="entry name" value="PININ"/>
    <property type="match status" value="1"/>
</dbReference>
<dbReference type="GO" id="GO:0006397">
    <property type="term" value="P:mRNA processing"/>
    <property type="evidence" value="ECO:0007669"/>
    <property type="project" value="UniProtKB-KW"/>
</dbReference>
<dbReference type="EMBL" id="LT558129">
    <property type="protein sequence ID" value="SAM84229.1"/>
    <property type="molecule type" value="Genomic_DNA"/>
</dbReference>
<keyword evidence="3" id="KW-0507">mRNA processing</keyword>
<reference evidence="11" key="3">
    <citation type="submission" date="2018-08" db="EMBL/GenBank/DDBJ databases">
        <authorList>
            <person name="Guldener U."/>
        </authorList>
    </citation>
    <scope>NUCLEOTIDE SEQUENCE</scope>
    <source>
        <strain evidence="11">UB2</strain>
    </source>
</reference>
<comment type="similarity">
    <text evidence="2">Belongs to the pinin family.</text>
</comment>
<dbReference type="OrthoDB" id="330772at2759"/>
<feature type="compositionally biased region" description="Polar residues" evidence="8">
    <location>
        <begin position="50"/>
        <end position="59"/>
    </location>
</feature>
<feature type="compositionally biased region" description="Low complexity" evidence="8">
    <location>
        <begin position="60"/>
        <end position="98"/>
    </location>
</feature>
<evidence type="ECO:0000256" key="3">
    <source>
        <dbReference type="ARBA" id="ARBA00022664"/>
    </source>
</evidence>
<dbReference type="AlphaFoldDB" id="A0A1K0G8Y8"/>
<evidence type="ECO:0000259" key="9">
    <source>
        <dbReference type="Pfam" id="PF04696"/>
    </source>
</evidence>
<dbReference type="GO" id="GO:0008380">
    <property type="term" value="P:RNA splicing"/>
    <property type="evidence" value="ECO:0007669"/>
    <property type="project" value="UniProtKB-KW"/>
</dbReference>
<dbReference type="Proteomes" id="UP000179920">
    <property type="component" value="Chromosome XIII"/>
</dbReference>
<keyword evidence="13" id="KW-1185">Reference proteome</keyword>
<evidence type="ECO:0000256" key="2">
    <source>
        <dbReference type="ARBA" id="ARBA00010386"/>
    </source>
</evidence>
<reference evidence="10" key="1">
    <citation type="submission" date="2016-04" db="EMBL/GenBank/DDBJ databases">
        <authorList>
            <person name="Evans L.H."/>
            <person name="Alamgir A."/>
            <person name="Owens N."/>
            <person name="Weber N.D."/>
            <person name="Virtaneva K."/>
            <person name="Barbian K."/>
            <person name="Babar A."/>
            <person name="Rosenke K."/>
        </authorList>
    </citation>
    <scope>NUCLEOTIDE SEQUENCE</scope>
    <source>
        <strain evidence="10">UB2112</strain>
    </source>
</reference>
<accession>A0A1K0G8Y8</accession>
<feature type="domain" description="Pinin/SDK/MemA protein" evidence="9">
    <location>
        <begin position="119"/>
        <end position="213"/>
    </location>
</feature>
<evidence type="ECO:0000256" key="1">
    <source>
        <dbReference type="ARBA" id="ARBA00004123"/>
    </source>
</evidence>
<dbReference type="PANTHER" id="PTHR12707">
    <property type="entry name" value="PINN"/>
    <property type="match status" value="1"/>
</dbReference>
<dbReference type="InterPro" id="IPR006786">
    <property type="entry name" value="Pinin_SDK_MemA"/>
</dbReference>
<evidence type="ECO:0000313" key="10">
    <source>
        <dbReference type="EMBL" id="SAM84229.1"/>
    </source>
</evidence>
<dbReference type="Proteomes" id="UP000658997">
    <property type="component" value="Unassembled WGS sequence"/>
</dbReference>
<keyword evidence="5" id="KW-0804">Transcription</keyword>
<name>A0A1K0G8Y8_9BASI</name>
<evidence type="ECO:0000256" key="4">
    <source>
        <dbReference type="ARBA" id="ARBA00023015"/>
    </source>
</evidence>
<dbReference type="Pfam" id="PF04696">
    <property type="entry name" value="Pinin_SDK_memA"/>
    <property type="match status" value="1"/>
</dbReference>
<comment type="subcellular location">
    <subcellularLocation>
        <location evidence="1">Nucleus</location>
    </subcellularLocation>
</comment>
<gene>
    <name evidence="11" type="ORF">UBRO2_03149</name>
    <name evidence="10" type="ORF">UBRO_06868</name>
</gene>
<evidence type="ECO:0000313" key="12">
    <source>
        <dbReference type="Proteomes" id="UP000179920"/>
    </source>
</evidence>
<evidence type="ECO:0000313" key="13">
    <source>
        <dbReference type="Proteomes" id="UP000658997"/>
    </source>
</evidence>
<keyword evidence="4" id="KW-0805">Transcription regulation</keyword>